<feature type="region of interest" description="Disordered" evidence="6">
    <location>
        <begin position="1"/>
        <end position="42"/>
    </location>
</feature>
<dbReference type="FunFam" id="1.10.10.10:FF:000008">
    <property type="entry name" value="E2F transcription factor 1"/>
    <property type="match status" value="1"/>
</dbReference>
<dbReference type="InterPro" id="IPR003316">
    <property type="entry name" value="E2F_WHTH_DNA-bd_dom"/>
</dbReference>
<dbReference type="GO" id="GO:0090575">
    <property type="term" value="C:RNA polymerase II transcription regulator complex"/>
    <property type="evidence" value="ECO:0007669"/>
    <property type="project" value="TreeGrafter"/>
</dbReference>
<dbReference type="InterPro" id="IPR032198">
    <property type="entry name" value="E2F_CC-MB"/>
</dbReference>
<evidence type="ECO:0000256" key="1">
    <source>
        <dbReference type="ARBA" id="ARBA00010940"/>
    </source>
</evidence>
<keyword evidence="3 5" id="KW-0238">DNA-binding</keyword>
<dbReference type="GO" id="GO:0000978">
    <property type="term" value="F:RNA polymerase II cis-regulatory region sequence-specific DNA binding"/>
    <property type="evidence" value="ECO:0007669"/>
    <property type="project" value="InterPro"/>
</dbReference>
<organism evidence="8 9">
    <name type="scientific">Paramecium primaurelia</name>
    <dbReference type="NCBI Taxonomy" id="5886"/>
    <lineage>
        <taxon>Eukaryota</taxon>
        <taxon>Sar</taxon>
        <taxon>Alveolata</taxon>
        <taxon>Ciliophora</taxon>
        <taxon>Intramacronucleata</taxon>
        <taxon>Oligohymenophorea</taxon>
        <taxon>Peniculida</taxon>
        <taxon>Parameciidae</taxon>
        <taxon>Paramecium</taxon>
    </lineage>
</organism>
<keyword evidence="4 5" id="KW-0804">Transcription</keyword>
<evidence type="ECO:0000256" key="4">
    <source>
        <dbReference type="ARBA" id="ARBA00023163"/>
    </source>
</evidence>
<dbReference type="SMART" id="SM01372">
    <property type="entry name" value="E2F_TDP"/>
    <property type="match status" value="1"/>
</dbReference>
<evidence type="ECO:0000259" key="7">
    <source>
        <dbReference type="SMART" id="SM01372"/>
    </source>
</evidence>
<name>A0A8S1MSB2_PARPR</name>
<evidence type="ECO:0000256" key="5">
    <source>
        <dbReference type="RuleBase" id="RU003796"/>
    </source>
</evidence>
<dbReference type="Pfam" id="PF02319">
    <property type="entry name" value="WHD_E2F_TDP"/>
    <property type="match status" value="1"/>
</dbReference>
<feature type="compositionally biased region" description="Basic and acidic residues" evidence="6">
    <location>
        <begin position="27"/>
        <end position="42"/>
    </location>
</feature>
<dbReference type="EMBL" id="CAJJDM010000074">
    <property type="protein sequence ID" value="CAD8083927.1"/>
    <property type="molecule type" value="Genomic_DNA"/>
</dbReference>
<dbReference type="PANTHER" id="PTHR12081">
    <property type="entry name" value="TRANSCRIPTION FACTOR E2F"/>
    <property type="match status" value="1"/>
</dbReference>
<feature type="compositionally biased region" description="Basic and acidic residues" evidence="6">
    <location>
        <begin position="8"/>
        <end position="20"/>
    </location>
</feature>
<dbReference type="OMA" id="FYIEHLQ"/>
<dbReference type="Pfam" id="PF16421">
    <property type="entry name" value="E2F_CC-MB"/>
    <property type="match status" value="1"/>
</dbReference>
<comment type="caution">
    <text evidence="8">The sequence shown here is derived from an EMBL/GenBank/DDBJ whole genome shotgun (WGS) entry which is preliminary data.</text>
</comment>
<dbReference type="InterPro" id="IPR015633">
    <property type="entry name" value="E2F"/>
</dbReference>
<evidence type="ECO:0000256" key="3">
    <source>
        <dbReference type="ARBA" id="ARBA00023125"/>
    </source>
</evidence>
<dbReference type="PANTHER" id="PTHR12081:SF18">
    <property type="entry name" value="TRANSCRIPTION FACTOR E2F2-RELATED"/>
    <property type="match status" value="1"/>
</dbReference>
<evidence type="ECO:0000313" key="9">
    <source>
        <dbReference type="Proteomes" id="UP000688137"/>
    </source>
</evidence>
<proteinExistence type="inferred from homology"/>
<dbReference type="GO" id="GO:0000981">
    <property type="term" value="F:DNA-binding transcription factor activity, RNA polymerase II-specific"/>
    <property type="evidence" value="ECO:0007669"/>
    <property type="project" value="TreeGrafter"/>
</dbReference>
<dbReference type="GO" id="GO:0046983">
    <property type="term" value="F:protein dimerization activity"/>
    <property type="evidence" value="ECO:0007669"/>
    <property type="project" value="InterPro"/>
</dbReference>
<accession>A0A8S1MSB2</accession>
<feature type="domain" description="E2F/DP family winged-helix DNA-binding" evidence="7">
    <location>
        <begin position="45"/>
        <end position="110"/>
    </location>
</feature>
<sequence length="244" mass="28941">MNLKRKQIKLESEKKNKQEEYSIDEDSFNRSNDEELKSSEKLKTRHDNSLSVLTKKFVELIQNSNDLKINLNMAVKVLGVQKRRMYDITNVLEGIGFIEKISKNTIKWVGATDDPHIENELQQIKQELKLLQNEEITYDFYIEHLQKNLYEKFQTEPEFAKYTYLTQEDFKELSKTQQIEHKGEALFIITAPKSTLVETVLDDNPEYPYQVYLNSSNVQNQHNEIQVYICQDDNYPIQYDKKEK</sequence>
<evidence type="ECO:0000313" key="8">
    <source>
        <dbReference type="EMBL" id="CAD8083927.1"/>
    </source>
</evidence>
<dbReference type="AlphaFoldDB" id="A0A8S1MSB2"/>
<protein>
    <recommendedName>
        <fullName evidence="7">E2F/DP family winged-helix DNA-binding domain-containing protein</fullName>
    </recommendedName>
</protein>
<reference evidence="8" key="1">
    <citation type="submission" date="2021-01" db="EMBL/GenBank/DDBJ databases">
        <authorList>
            <consortium name="Genoscope - CEA"/>
            <person name="William W."/>
        </authorList>
    </citation>
    <scope>NUCLEOTIDE SEQUENCE</scope>
</reference>
<comment type="similarity">
    <text evidence="1 5">Belongs to the E2F/DP family.</text>
</comment>
<keyword evidence="5" id="KW-0539">Nucleus</keyword>
<evidence type="ECO:0000256" key="6">
    <source>
        <dbReference type="SAM" id="MobiDB-lite"/>
    </source>
</evidence>
<evidence type="ECO:0000256" key="2">
    <source>
        <dbReference type="ARBA" id="ARBA00023015"/>
    </source>
</evidence>
<comment type="subcellular location">
    <subcellularLocation>
        <location evidence="5">Nucleus</location>
    </subcellularLocation>
</comment>
<gene>
    <name evidence="8" type="ORF">PPRIM_AZ9-3.1.T0710076</name>
</gene>
<dbReference type="Proteomes" id="UP000688137">
    <property type="component" value="Unassembled WGS sequence"/>
</dbReference>
<keyword evidence="9" id="KW-1185">Reference proteome</keyword>
<keyword evidence="2 5" id="KW-0805">Transcription regulation</keyword>